<feature type="transmembrane region" description="Helical" evidence="2">
    <location>
        <begin position="95"/>
        <end position="115"/>
    </location>
</feature>
<feature type="transmembrane region" description="Helical" evidence="2">
    <location>
        <begin position="183"/>
        <end position="206"/>
    </location>
</feature>
<dbReference type="AlphaFoldDB" id="A0A5B2WSK5"/>
<dbReference type="InterPro" id="IPR007065">
    <property type="entry name" value="HPP"/>
</dbReference>
<dbReference type="PANTHER" id="PTHR33741:SF5">
    <property type="entry name" value="TRANSMEMBRANE PROTEIN DDB_G0269096-RELATED"/>
    <property type="match status" value="1"/>
</dbReference>
<keyword evidence="2" id="KW-0812">Transmembrane</keyword>
<proteinExistence type="predicted"/>
<evidence type="ECO:0000313" key="4">
    <source>
        <dbReference type="EMBL" id="KAA2253938.1"/>
    </source>
</evidence>
<organism evidence="4 5">
    <name type="scientific">Solihabitans fulvus</name>
    <dbReference type="NCBI Taxonomy" id="1892852"/>
    <lineage>
        <taxon>Bacteria</taxon>
        <taxon>Bacillati</taxon>
        <taxon>Actinomycetota</taxon>
        <taxon>Actinomycetes</taxon>
        <taxon>Pseudonocardiales</taxon>
        <taxon>Pseudonocardiaceae</taxon>
        <taxon>Solihabitans</taxon>
    </lineage>
</organism>
<dbReference type="InterPro" id="IPR058581">
    <property type="entry name" value="TM_HPP"/>
</dbReference>
<evidence type="ECO:0000256" key="2">
    <source>
        <dbReference type="SAM" id="Phobius"/>
    </source>
</evidence>
<keyword evidence="5" id="KW-1185">Reference proteome</keyword>
<feature type="domain" description="HPP transmembrane region" evidence="3">
    <location>
        <begin position="65"/>
        <end position="213"/>
    </location>
</feature>
<dbReference type="EMBL" id="VUOB01000064">
    <property type="protein sequence ID" value="KAA2253938.1"/>
    <property type="molecule type" value="Genomic_DNA"/>
</dbReference>
<evidence type="ECO:0000313" key="5">
    <source>
        <dbReference type="Proteomes" id="UP000323454"/>
    </source>
</evidence>
<feature type="region of interest" description="Disordered" evidence="1">
    <location>
        <begin position="1"/>
        <end position="56"/>
    </location>
</feature>
<comment type="caution">
    <text evidence="4">The sequence shown here is derived from an EMBL/GenBank/DDBJ whole genome shotgun (WGS) entry which is preliminary data.</text>
</comment>
<dbReference type="OrthoDB" id="4234038at2"/>
<feature type="transmembrane region" description="Helical" evidence="2">
    <location>
        <begin position="155"/>
        <end position="176"/>
    </location>
</feature>
<evidence type="ECO:0000259" key="3">
    <source>
        <dbReference type="Pfam" id="PF04982"/>
    </source>
</evidence>
<dbReference type="PANTHER" id="PTHR33741">
    <property type="entry name" value="TRANSMEMBRANE PROTEIN DDB_G0269096-RELATED"/>
    <property type="match status" value="1"/>
</dbReference>
<reference evidence="4 5" key="2">
    <citation type="submission" date="2019-09" db="EMBL/GenBank/DDBJ databases">
        <authorList>
            <person name="Jin C."/>
        </authorList>
    </citation>
    <scope>NUCLEOTIDE SEQUENCE [LARGE SCALE GENOMIC DNA]</scope>
    <source>
        <strain evidence="4 5">AN110305</strain>
    </source>
</reference>
<gene>
    <name evidence="4" type="ORF">F0L68_32265</name>
</gene>
<keyword evidence="2" id="KW-0472">Membrane</keyword>
<feature type="transmembrane region" description="Helical" evidence="2">
    <location>
        <begin position="127"/>
        <end position="149"/>
    </location>
</feature>
<reference evidence="4 5" key="1">
    <citation type="submission" date="2019-09" db="EMBL/GenBank/DDBJ databases">
        <title>Goodfellowia gen. nov., a new genus of the Pseudonocardineae related to Actinoalloteichus, containing Goodfellowia coeruleoviolacea gen. nov., comb. nov. gen. nov., comb. nov.</title>
        <authorList>
            <person name="Labeda D."/>
        </authorList>
    </citation>
    <scope>NUCLEOTIDE SEQUENCE [LARGE SCALE GENOMIC DNA]</scope>
    <source>
        <strain evidence="4 5">AN110305</strain>
    </source>
</reference>
<evidence type="ECO:0000256" key="1">
    <source>
        <dbReference type="SAM" id="MobiDB-lite"/>
    </source>
</evidence>
<protein>
    <submittedName>
        <fullName evidence="4">HPP family protein</fullName>
    </submittedName>
</protein>
<dbReference type="Pfam" id="PF04982">
    <property type="entry name" value="TM_HPP"/>
    <property type="match status" value="1"/>
</dbReference>
<dbReference type="Proteomes" id="UP000323454">
    <property type="component" value="Unassembled WGS sequence"/>
</dbReference>
<sequence length="217" mass="22511">MVGAARTTRDLHNPDQSGLKSRPRPETSTPHRKVTEVTDTPPPTVAPQTEPATRPVWWKSKAPASPKLSKAVMATVVGTVMLLLLALIGDVTHQILLTPPFAASAVIIAGSPALPPAQPRSVIGGQLASAVLGLLVYALFGASIWTAAIAGGVSLGVMIVLRVVHAPAAALAALVVAQHPEPVHALVLVVAASVLLVLFGVIAARLRVGANYPAYWW</sequence>
<accession>A0A5B2WSK5</accession>
<name>A0A5B2WSK5_9PSEU</name>
<feature type="transmembrane region" description="Helical" evidence="2">
    <location>
        <begin position="71"/>
        <end position="89"/>
    </location>
</feature>
<keyword evidence="2" id="KW-1133">Transmembrane helix</keyword>